<comment type="caution">
    <text evidence="1">The sequence shown here is derived from an EMBL/GenBank/DDBJ whole genome shotgun (WGS) entry which is preliminary data.</text>
</comment>
<sequence length="102" mass="11754">MVQRPSLTALHIVDEMTLQSMDITLYVGNLLTRLESNSSMMGYAWPTNQHRQPPSTCIYQRNFGGIAVMWCNIPQNQINNLILSMPRRCKALYCIVRRHTPC</sequence>
<dbReference type="Proteomes" id="UP000499080">
    <property type="component" value="Unassembled WGS sequence"/>
</dbReference>
<name>A0A4Y2HT67_ARAVE</name>
<organism evidence="1 2">
    <name type="scientific">Araneus ventricosus</name>
    <name type="common">Orbweaver spider</name>
    <name type="synonym">Epeira ventricosa</name>
    <dbReference type="NCBI Taxonomy" id="182803"/>
    <lineage>
        <taxon>Eukaryota</taxon>
        <taxon>Metazoa</taxon>
        <taxon>Ecdysozoa</taxon>
        <taxon>Arthropoda</taxon>
        <taxon>Chelicerata</taxon>
        <taxon>Arachnida</taxon>
        <taxon>Araneae</taxon>
        <taxon>Araneomorphae</taxon>
        <taxon>Entelegynae</taxon>
        <taxon>Araneoidea</taxon>
        <taxon>Araneidae</taxon>
        <taxon>Araneus</taxon>
    </lineage>
</organism>
<gene>
    <name evidence="1" type="ORF">AVEN_198822_1</name>
</gene>
<proteinExistence type="predicted"/>
<dbReference type="AlphaFoldDB" id="A0A4Y2HT67"/>
<dbReference type="EMBL" id="BGPR01002137">
    <property type="protein sequence ID" value="GBM68375.1"/>
    <property type="molecule type" value="Genomic_DNA"/>
</dbReference>
<evidence type="ECO:0000313" key="1">
    <source>
        <dbReference type="EMBL" id="GBM68375.1"/>
    </source>
</evidence>
<protein>
    <submittedName>
        <fullName evidence="1">Uncharacterized protein</fullName>
    </submittedName>
</protein>
<keyword evidence="2" id="KW-1185">Reference proteome</keyword>
<accession>A0A4Y2HT67</accession>
<evidence type="ECO:0000313" key="2">
    <source>
        <dbReference type="Proteomes" id="UP000499080"/>
    </source>
</evidence>
<reference evidence="1 2" key="1">
    <citation type="journal article" date="2019" name="Sci. Rep.">
        <title>Orb-weaving spider Araneus ventricosus genome elucidates the spidroin gene catalogue.</title>
        <authorList>
            <person name="Kono N."/>
            <person name="Nakamura H."/>
            <person name="Ohtoshi R."/>
            <person name="Moran D.A.P."/>
            <person name="Shinohara A."/>
            <person name="Yoshida Y."/>
            <person name="Fujiwara M."/>
            <person name="Mori M."/>
            <person name="Tomita M."/>
            <person name="Arakawa K."/>
        </authorList>
    </citation>
    <scope>NUCLEOTIDE SEQUENCE [LARGE SCALE GENOMIC DNA]</scope>
</reference>